<feature type="transmembrane region" description="Helical" evidence="3">
    <location>
        <begin position="124"/>
        <end position="144"/>
    </location>
</feature>
<feature type="transmembrane region" description="Helical" evidence="3">
    <location>
        <begin position="52"/>
        <end position="71"/>
    </location>
</feature>
<evidence type="ECO:0000313" key="7">
    <source>
        <dbReference type="EMBL" id="QIO08384.1"/>
    </source>
</evidence>
<dbReference type="EC" id="3.1.4.52" evidence="1"/>
<evidence type="ECO:0000259" key="4">
    <source>
        <dbReference type="PROSITE" id="PS50113"/>
    </source>
</evidence>
<dbReference type="EMBL" id="CP049916">
    <property type="protein sequence ID" value="QIO08384.1"/>
    <property type="molecule type" value="Genomic_DNA"/>
</dbReference>
<feature type="domain" description="GGDEF" evidence="6">
    <location>
        <begin position="553"/>
        <end position="686"/>
    </location>
</feature>
<feature type="transmembrane region" description="Helical" evidence="3">
    <location>
        <begin position="92"/>
        <end position="112"/>
    </location>
</feature>
<sequence>MDDIQEDTLSRGVSATQVKNAAYHLHYFLAWVLFACFYNIIIYHIYFKSYSSIYNTWFCCFALLMLVFMLMTRQFARNKNLSTFNLDTWSQLVCMSVGAGLAIGVYIINQSMGIENKLISEVHLIVFTGLLLSISYLVAVVYLAQRLRYFLLVFVPSALPVVFSKVLFFNQISDVYNFIFNVWFSVILISAILTHKIHKRLNLLNNHNKFYLKQSRAHLEESALLQKQLKSEITKSHSIENELQLNNQLLEQKVKERTYDINKIKDRLENHQANLDFAHETAGIHSWLWNIEKRTVELSGKKSHVKVIQYDSQKDQIDLMIHPEDQAHYNQMMRLHLRGQTERFEATYRVQKDQHWNWIKDIGKVIARDPITRKPLRMVGIHRDIEQERSDQEKLKLAANVFNQVAQGVFVLDNNLCFLEVNPFFCSLIDIPAEHVVGKHIFDITVNTVFEVSEKHSSITQKILQSGNYDAEVQEEFVSGKSLILWLHINAVRDDKNRVMNYVGVVSDLTDRRNHEQRLAYLENYDLLTDLPNRVYFNLQMHQYMISKSKSLSHFAIIRLNVDRFRNFNEYLNNQCGDELLKQISKRLKSTCSDALLISYLNNDDFALIYNLNHPRASIQQKVDEIMHIFHQPFIILDQEHAISASLGIAIYPEHGRQIGSLNSHAEHALVEAKKLGGNTVYFYNNKTDSLFENDIQLEHDLRHAIKNNQLEVYYQPKVDSENMTIYGFEALIRWLHPQHGLIIPDLFLPIAEETSLISEIGQFVIFETCKQIRAWKDLGFDDIRVSVNVVAQQIHRGQLIENIDAALSIYNLKANTLDLELTESSLLDKSEHVIELLNNLKKRGITISLDDFGTGYSSLAYLADYPIDNLKIDKAFISKIGQTKDNAIVNAIVAMGKTMGMCIVAEGVENIEQIEYLQQLGCDYFQGYYFSKPLNSKDCTEFLSQNRIIAHLS</sequence>
<dbReference type="InterPro" id="IPR001633">
    <property type="entry name" value="EAL_dom"/>
</dbReference>
<reference evidence="7 8" key="1">
    <citation type="submission" date="2020-03" db="EMBL/GenBank/DDBJ databases">
        <authorList>
            <person name="Zhu W."/>
        </authorList>
    </citation>
    <scope>NUCLEOTIDE SEQUENCE [LARGE SCALE GENOMIC DNA]</scope>
    <source>
        <strain evidence="7 8">185</strain>
    </source>
</reference>
<dbReference type="RefSeq" id="WP_166323086.1">
    <property type="nucleotide sequence ID" value="NZ_CP049916.1"/>
</dbReference>
<evidence type="ECO:0000256" key="3">
    <source>
        <dbReference type="SAM" id="Phobius"/>
    </source>
</evidence>
<dbReference type="Pfam" id="PF00563">
    <property type="entry name" value="EAL"/>
    <property type="match status" value="1"/>
</dbReference>
<dbReference type="InterPro" id="IPR035965">
    <property type="entry name" value="PAS-like_dom_sf"/>
</dbReference>
<evidence type="ECO:0000259" key="5">
    <source>
        <dbReference type="PROSITE" id="PS50883"/>
    </source>
</evidence>
<evidence type="ECO:0000256" key="1">
    <source>
        <dbReference type="ARBA" id="ARBA00012282"/>
    </source>
</evidence>
<feature type="transmembrane region" description="Helical" evidence="3">
    <location>
        <begin position="149"/>
        <end position="169"/>
    </location>
</feature>
<dbReference type="InterPro" id="IPR000700">
    <property type="entry name" value="PAS-assoc_C"/>
</dbReference>
<keyword evidence="3" id="KW-0472">Membrane</keyword>
<dbReference type="InterPro" id="IPR029787">
    <property type="entry name" value="Nucleotide_cyclase"/>
</dbReference>
<dbReference type="PANTHER" id="PTHR44757">
    <property type="entry name" value="DIGUANYLATE CYCLASE DGCP"/>
    <property type="match status" value="1"/>
</dbReference>
<keyword evidence="2" id="KW-0973">c-di-GMP</keyword>
<proteinExistence type="predicted"/>
<dbReference type="AlphaFoldDB" id="A0A6G8S2N3"/>
<dbReference type="Gene3D" id="3.30.70.270">
    <property type="match status" value="1"/>
</dbReference>
<dbReference type="PANTHER" id="PTHR44757:SF2">
    <property type="entry name" value="BIOFILM ARCHITECTURE MAINTENANCE PROTEIN MBAA"/>
    <property type="match status" value="1"/>
</dbReference>
<dbReference type="CDD" id="cd00130">
    <property type="entry name" value="PAS"/>
    <property type="match status" value="1"/>
</dbReference>
<evidence type="ECO:0000313" key="8">
    <source>
        <dbReference type="Proteomes" id="UP000501939"/>
    </source>
</evidence>
<dbReference type="SUPFAM" id="SSF141868">
    <property type="entry name" value="EAL domain-like"/>
    <property type="match status" value="1"/>
</dbReference>
<organism evidence="7 8">
    <name type="scientific">Acinetobacter lanii</name>
    <dbReference type="NCBI Taxonomy" id="2715163"/>
    <lineage>
        <taxon>Bacteria</taxon>
        <taxon>Pseudomonadati</taxon>
        <taxon>Pseudomonadota</taxon>
        <taxon>Gammaproteobacteria</taxon>
        <taxon>Moraxellales</taxon>
        <taxon>Moraxellaceae</taxon>
        <taxon>Acinetobacter</taxon>
    </lineage>
</organism>
<evidence type="ECO:0000259" key="6">
    <source>
        <dbReference type="PROSITE" id="PS50887"/>
    </source>
</evidence>
<dbReference type="KEGG" id="alj:G8D99_04700"/>
<dbReference type="FunFam" id="3.20.20.450:FF:000001">
    <property type="entry name" value="Cyclic di-GMP phosphodiesterase yahA"/>
    <property type="match status" value="1"/>
</dbReference>
<dbReference type="InterPro" id="IPR013655">
    <property type="entry name" value="PAS_fold_3"/>
</dbReference>
<dbReference type="InterPro" id="IPR052155">
    <property type="entry name" value="Biofilm_reg_signaling"/>
</dbReference>
<dbReference type="Pfam" id="PF13426">
    <property type="entry name" value="PAS_9"/>
    <property type="match status" value="1"/>
</dbReference>
<dbReference type="InterPro" id="IPR001610">
    <property type="entry name" value="PAC"/>
</dbReference>
<dbReference type="PROSITE" id="PS50113">
    <property type="entry name" value="PAC"/>
    <property type="match status" value="1"/>
</dbReference>
<dbReference type="SUPFAM" id="SSF55785">
    <property type="entry name" value="PYP-like sensor domain (PAS domain)"/>
    <property type="match status" value="2"/>
</dbReference>
<accession>A0A6G8S2N3</accession>
<feature type="transmembrane region" description="Helical" evidence="3">
    <location>
        <begin position="175"/>
        <end position="194"/>
    </location>
</feature>
<dbReference type="PROSITE" id="PS50887">
    <property type="entry name" value="GGDEF"/>
    <property type="match status" value="1"/>
</dbReference>
<dbReference type="PROSITE" id="PS50883">
    <property type="entry name" value="EAL"/>
    <property type="match status" value="1"/>
</dbReference>
<dbReference type="Pfam" id="PF00990">
    <property type="entry name" value="GGDEF"/>
    <property type="match status" value="1"/>
</dbReference>
<dbReference type="InterPro" id="IPR035919">
    <property type="entry name" value="EAL_sf"/>
</dbReference>
<dbReference type="CDD" id="cd01948">
    <property type="entry name" value="EAL"/>
    <property type="match status" value="1"/>
</dbReference>
<dbReference type="CDD" id="cd01949">
    <property type="entry name" value="GGDEF"/>
    <property type="match status" value="1"/>
</dbReference>
<dbReference type="Proteomes" id="UP000501939">
    <property type="component" value="Chromosome"/>
</dbReference>
<dbReference type="Gene3D" id="3.20.20.450">
    <property type="entry name" value="EAL domain"/>
    <property type="match status" value="1"/>
</dbReference>
<feature type="domain" description="EAL" evidence="5">
    <location>
        <begin position="695"/>
        <end position="948"/>
    </location>
</feature>
<feature type="transmembrane region" description="Helical" evidence="3">
    <location>
        <begin position="27"/>
        <end position="46"/>
    </location>
</feature>
<keyword evidence="3" id="KW-0812">Transmembrane</keyword>
<name>A0A6G8S2N3_9GAMM</name>
<keyword evidence="8" id="KW-1185">Reference proteome</keyword>
<evidence type="ECO:0000256" key="2">
    <source>
        <dbReference type="ARBA" id="ARBA00022636"/>
    </source>
</evidence>
<dbReference type="Gene3D" id="3.30.450.20">
    <property type="entry name" value="PAS domain"/>
    <property type="match status" value="2"/>
</dbReference>
<protein>
    <recommendedName>
        <fullName evidence="1">cyclic-guanylate-specific phosphodiesterase</fullName>
        <ecNumber evidence="1">3.1.4.52</ecNumber>
    </recommendedName>
</protein>
<dbReference type="InterPro" id="IPR000014">
    <property type="entry name" value="PAS"/>
</dbReference>
<dbReference type="NCBIfam" id="TIGR00254">
    <property type="entry name" value="GGDEF"/>
    <property type="match status" value="1"/>
</dbReference>
<dbReference type="GO" id="GO:0071111">
    <property type="term" value="F:cyclic-guanylate-specific phosphodiesterase activity"/>
    <property type="evidence" value="ECO:0007669"/>
    <property type="project" value="UniProtKB-EC"/>
</dbReference>
<keyword evidence="3" id="KW-1133">Transmembrane helix</keyword>
<dbReference type="InterPro" id="IPR043128">
    <property type="entry name" value="Rev_trsase/Diguanyl_cyclase"/>
</dbReference>
<dbReference type="SUPFAM" id="SSF55073">
    <property type="entry name" value="Nucleotide cyclase"/>
    <property type="match status" value="1"/>
</dbReference>
<dbReference type="InterPro" id="IPR000160">
    <property type="entry name" value="GGDEF_dom"/>
</dbReference>
<dbReference type="SMART" id="SM00052">
    <property type="entry name" value="EAL"/>
    <property type="match status" value="1"/>
</dbReference>
<dbReference type="Pfam" id="PF08447">
    <property type="entry name" value="PAS_3"/>
    <property type="match status" value="1"/>
</dbReference>
<dbReference type="SMART" id="SM00267">
    <property type="entry name" value="GGDEF"/>
    <property type="match status" value="1"/>
</dbReference>
<dbReference type="SMART" id="SM00086">
    <property type="entry name" value="PAC"/>
    <property type="match status" value="2"/>
</dbReference>
<feature type="domain" description="PAC" evidence="4">
    <location>
        <begin position="469"/>
        <end position="521"/>
    </location>
</feature>
<dbReference type="NCBIfam" id="TIGR00229">
    <property type="entry name" value="sensory_box"/>
    <property type="match status" value="1"/>
</dbReference>
<gene>
    <name evidence="7" type="ORF">G8D99_04700</name>
</gene>